<feature type="compositionally biased region" description="Basic and acidic residues" evidence="1">
    <location>
        <begin position="180"/>
        <end position="189"/>
    </location>
</feature>
<sequence length="563" mass="60231">MMSKHGISKVGQGVVDKFNAARHNTAIKSAMGHPGLEKLVAREEEEKRRRKARLKELKQQQFASVNGRQGALKGASSASLAHAGSGGVDGEMPNVYAALGQPVPASRAQSMMVPQVQAAMVAAQLQASLADASGARKGALPAVRSSAPSAVYGVSKGFSSDGASPGRRQPQQQRWRRRGQGRDGNAEPEVRAYSRVGKVLAEFSGQTDWCAVTVMRHSLATILQANVRGWLVRRKWLTNPHALVGATKAALEADRQRDERRAAMRAELERRAMTRKQKEKASNIINMLFSQKSTGGKAGAGAGVGSEGGGNGEEGLAAGGAPALSSAPGGVSLGRAKWNRLTKNVDLAKEQLEQQSYGDTLLDSDSDSDLSDMGAEDVALVKMRARTPPWQKVEQSQWEGQWAKLNKRTHRGALDVLWDLEESSRRVQAVKQRRAERSGAHGGEPAAAGAPGGLDSAGNPKPYDPASEPLPADVVSDLLVHRYIDKYTRLGLLDHLPLRGAAEAALAKREQQQREAAAHAAEERRRRQLATAEREAAEREAAEREAAETAAARTDSGVAVPQS</sequence>
<dbReference type="AlphaFoldDB" id="A0A835W2U1"/>
<evidence type="ECO:0000313" key="2">
    <source>
        <dbReference type="EMBL" id="KAG2433946.1"/>
    </source>
</evidence>
<dbReference type="Proteomes" id="UP000613740">
    <property type="component" value="Unassembled WGS sequence"/>
</dbReference>
<evidence type="ECO:0000313" key="3">
    <source>
        <dbReference type="Proteomes" id="UP000613740"/>
    </source>
</evidence>
<dbReference type="PROSITE" id="PS50096">
    <property type="entry name" value="IQ"/>
    <property type="match status" value="1"/>
</dbReference>
<feature type="region of interest" description="Disordered" evidence="1">
    <location>
        <begin position="429"/>
        <end position="469"/>
    </location>
</feature>
<protein>
    <submittedName>
        <fullName evidence="2">Uncharacterized protein</fullName>
    </submittedName>
</protein>
<dbReference type="Pfam" id="PF00612">
    <property type="entry name" value="IQ"/>
    <property type="match status" value="1"/>
</dbReference>
<gene>
    <name evidence="2" type="ORF">HYH02_012491</name>
</gene>
<feature type="compositionally biased region" description="Basic and acidic residues" evidence="1">
    <location>
        <begin position="532"/>
        <end position="547"/>
    </location>
</feature>
<feature type="region of interest" description="Disordered" evidence="1">
    <location>
        <begin position="295"/>
        <end position="317"/>
    </location>
</feature>
<feature type="compositionally biased region" description="Gly residues" evidence="1">
    <location>
        <begin position="296"/>
        <end position="313"/>
    </location>
</feature>
<feature type="region of interest" description="Disordered" evidence="1">
    <location>
        <begin position="154"/>
        <end position="189"/>
    </location>
</feature>
<keyword evidence="3" id="KW-1185">Reference proteome</keyword>
<dbReference type="SMART" id="SM00015">
    <property type="entry name" value="IQ"/>
    <property type="match status" value="1"/>
</dbReference>
<feature type="compositionally biased region" description="Basic and acidic residues" evidence="1">
    <location>
        <begin position="509"/>
        <end position="525"/>
    </location>
</feature>
<dbReference type="EMBL" id="JAEHOD010000060">
    <property type="protein sequence ID" value="KAG2433946.1"/>
    <property type="molecule type" value="Genomic_DNA"/>
</dbReference>
<evidence type="ECO:0000256" key="1">
    <source>
        <dbReference type="SAM" id="MobiDB-lite"/>
    </source>
</evidence>
<feature type="compositionally biased region" description="Low complexity" evidence="1">
    <location>
        <begin position="443"/>
        <end position="458"/>
    </location>
</feature>
<dbReference type="OrthoDB" id="533716at2759"/>
<organism evidence="2 3">
    <name type="scientific">Chlamydomonas schloesseri</name>
    <dbReference type="NCBI Taxonomy" id="2026947"/>
    <lineage>
        <taxon>Eukaryota</taxon>
        <taxon>Viridiplantae</taxon>
        <taxon>Chlorophyta</taxon>
        <taxon>core chlorophytes</taxon>
        <taxon>Chlorophyceae</taxon>
        <taxon>CS clade</taxon>
        <taxon>Chlamydomonadales</taxon>
        <taxon>Chlamydomonadaceae</taxon>
        <taxon>Chlamydomonas</taxon>
    </lineage>
</organism>
<name>A0A835W2U1_9CHLO</name>
<feature type="region of interest" description="Disordered" evidence="1">
    <location>
        <begin position="509"/>
        <end position="563"/>
    </location>
</feature>
<reference evidence="2" key="1">
    <citation type="journal article" date="2020" name="bioRxiv">
        <title>Comparative genomics of Chlamydomonas.</title>
        <authorList>
            <person name="Craig R.J."/>
            <person name="Hasan A.R."/>
            <person name="Ness R.W."/>
            <person name="Keightley P.D."/>
        </authorList>
    </citation>
    <scope>NUCLEOTIDE SEQUENCE</scope>
    <source>
        <strain evidence="2">CCAP 11/173</strain>
    </source>
</reference>
<proteinExistence type="predicted"/>
<dbReference type="InterPro" id="IPR000048">
    <property type="entry name" value="IQ_motif_EF-hand-BS"/>
</dbReference>
<feature type="compositionally biased region" description="Basic and acidic residues" evidence="1">
    <location>
        <begin position="35"/>
        <end position="47"/>
    </location>
</feature>
<accession>A0A835W2U1</accession>
<feature type="region of interest" description="Disordered" evidence="1">
    <location>
        <begin position="33"/>
        <end position="58"/>
    </location>
</feature>
<comment type="caution">
    <text evidence="2">The sequence shown here is derived from an EMBL/GenBank/DDBJ whole genome shotgun (WGS) entry which is preliminary data.</text>
</comment>